<organism evidence="2">
    <name type="scientific">Sus scrofa</name>
    <name type="common">Pig</name>
    <dbReference type="NCBI Taxonomy" id="9823"/>
    <lineage>
        <taxon>Eukaryota</taxon>
        <taxon>Metazoa</taxon>
        <taxon>Chordata</taxon>
        <taxon>Craniata</taxon>
        <taxon>Vertebrata</taxon>
        <taxon>Euteleostomi</taxon>
        <taxon>Mammalia</taxon>
        <taxon>Eutheria</taxon>
        <taxon>Laurasiatheria</taxon>
        <taxon>Artiodactyla</taxon>
        <taxon>Suina</taxon>
        <taxon>Suidae</taxon>
        <taxon>Sus</taxon>
    </lineage>
</organism>
<dbReference type="AlphaFoldDB" id="A0A480J7T7"/>
<proteinExistence type="predicted"/>
<dbReference type="EMBL" id="DQIR01089815">
    <property type="protein sequence ID" value="HDA45291.1"/>
    <property type="molecule type" value="Transcribed_RNA"/>
</dbReference>
<feature type="region of interest" description="Disordered" evidence="1">
    <location>
        <begin position="1"/>
        <end position="84"/>
    </location>
</feature>
<name>A0A480J7T7_PIG</name>
<accession>A0A480J7T7</accession>
<protein>
    <submittedName>
        <fullName evidence="2">Elongation of very long chain fatty acids protein 1 isoform X1</fullName>
    </submittedName>
</protein>
<dbReference type="EMBL" id="DQIR01317144">
    <property type="protein sequence ID" value="HDC72618.1"/>
    <property type="molecule type" value="Transcribed_RNA"/>
</dbReference>
<evidence type="ECO:0000256" key="1">
    <source>
        <dbReference type="SAM" id="MobiDB-lite"/>
    </source>
</evidence>
<reference evidence="2" key="1">
    <citation type="journal article" date="2019" name="PeerJ">
        <title>Genes of the pig, Sus scrofa, reconstructed with EvidentialGene.</title>
        <authorList>
            <person name="Gilbert D.G."/>
        </authorList>
    </citation>
    <scope>NUCLEOTIDE SEQUENCE</scope>
</reference>
<evidence type="ECO:0000313" key="2">
    <source>
        <dbReference type="EMBL" id="HDA45291.1"/>
    </source>
</evidence>
<sequence>MELQGPPESRPTETHGRAGRPPKCLRTAPQAASVIVHPSDTCGQDGAGDRHPLPTAGTQGPLLPFLPTSPSQPQGCGSWPSATPELGTERAGHFLPPPCLTLGRGALRAGPRQGLVAFFLTLKRAAITCHCGPRLLPCPPHTEAGASWPKVRVGGGPGHTACGG</sequence>